<name>A0A6A6DZC7_9PEZI</name>
<feature type="transmembrane region" description="Helical" evidence="1">
    <location>
        <begin position="22"/>
        <end position="39"/>
    </location>
</feature>
<keyword evidence="1" id="KW-0812">Transmembrane</keyword>
<organism evidence="2 3">
    <name type="scientific">Zopfia rhizophila CBS 207.26</name>
    <dbReference type="NCBI Taxonomy" id="1314779"/>
    <lineage>
        <taxon>Eukaryota</taxon>
        <taxon>Fungi</taxon>
        <taxon>Dikarya</taxon>
        <taxon>Ascomycota</taxon>
        <taxon>Pezizomycotina</taxon>
        <taxon>Dothideomycetes</taxon>
        <taxon>Dothideomycetes incertae sedis</taxon>
        <taxon>Zopfiaceae</taxon>
        <taxon>Zopfia</taxon>
    </lineage>
</organism>
<sequence length="83" mass="9395">MDGVSFKIVEKLGSKLSLRTEIFVFALPAVLFTVSVSRAEGALRHLSRFTAKLMLATMDGVIMVCERHKNSMTEKEMRTTRQF</sequence>
<proteinExistence type="predicted"/>
<keyword evidence="3" id="KW-1185">Reference proteome</keyword>
<keyword evidence="1" id="KW-1133">Transmembrane helix</keyword>
<dbReference type="EMBL" id="ML994642">
    <property type="protein sequence ID" value="KAF2183558.1"/>
    <property type="molecule type" value="Genomic_DNA"/>
</dbReference>
<gene>
    <name evidence="2" type="ORF">K469DRAFT_710755</name>
</gene>
<dbReference type="AlphaFoldDB" id="A0A6A6DZC7"/>
<dbReference type="Proteomes" id="UP000800200">
    <property type="component" value="Unassembled WGS sequence"/>
</dbReference>
<evidence type="ECO:0000256" key="1">
    <source>
        <dbReference type="SAM" id="Phobius"/>
    </source>
</evidence>
<protein>
    <submittedName>
        <fullName evidence="2">Uncharacterized protein</fullName>
    </submittedName>
</protein>
<accession>A0A6A6DZC7</accession>
<evidence type="ECO:0000313" key="2">
    <source>
        <dbReference type="EMBL" id="KAF2183558.1"/>
    </source>
</evidence>
<keyword evidence="1" id="KW-0472">Membrane</keyword>
<evidence type="ECO:0000313" key="3">
    <source>
        <dbReference type="Proteomes" id="UP000800200"/>
    </source>
</evidence>
<reference evidence="2" key="1">
    <citation type="journal article" date="2020" name="Stud. Mycol.">
        <title>101 Dothideomycetes genomes: a test case for predicting lifestyles and emergence of pathogens.</title>
        <authorList>
            <person name="Haridas S."/>
            <person name="Albert R."/>
            <person name="Binder M."/>
            <person name="Bloem J."/>
            <person name="Labutti K."/>
            <person name="Salamov A."/>
            <person name="Andreopoulos B."/>
            <person name="Baker S."/>
            <person name="Barry K."/>
            <person name="Bills G."/>
            <person name="Bluhm B."/>
            <person name="Cannon C."/>
            <person name="Castanera R."/>
            <person name="Culley D."/>
            <person name="Daum C."/>
            <person name="Ezra D."/>
            <person name="Gonzalez J."/>
            <person name="Henrissat B."/>
            <person name="Kuo A."/>
            <person name="Liang C."/>
            <person name="Lipzen A."/>
            <person name="Lutzoni F."/>
            <person name="Magnuson J."/>
            <person name="Mondo S."/>
            <person name="Nolan M."/>
            <person name="Ohm R."/>
            <person name="Pangilinan J."/>
            <person name="Park H.-J."/>
            <person name="Ramirez L."/>
            <person name="Alfaro M."/>
            <person name="Sun H."/>
            <person name="Tritt A."/>
            <person name="Yoshinaga Y."/>
            <person name="Zwiers L.-H."/>
            <person name="Turgeon B."/>
            <person name="Goodwin S."/>
            <person name="Spatafora J."/>
            <person name="Crous P."/>
            <person name="Grigoriev I."/>
        </authorList>
    </citation>
    <scope>NUCLEOTIDE SEQUENCE</scope>
    <source>
        <strain evidence="2">CBS 207.26</strain>
    </source>
</reference>